<reference evidence="1 2" key="1">
    <citation type="submission" date="2021-03" db="EMBL/GenBank/DDBJ databases">
        <title>Sequencing the genomes of 1000 actinobacteria strains.</title>
        <authorList>
            <person name="Klenk H.-P."/>
        </authorList>
    </citation>
    <scope>NUCLEOTIDE SEQUENCE [LARGE SCALE GENOMIC DNA]</scope>
    <source>
        <strain evidence="1 2">DSM 45510</strain>
    </source>
</reference>
<organism evidence="1 2">
    <name type="scientific">Amycolatopsis magusensis</name>
    <dbReference type="NCBI Taxonomy" id="882444"/>
    <lineage>
        <taxon>Bacteria</taxon>
        <taxon>Bacillati</taxon>
        <taxon>Actinomycetota</taxon>
        <taxon>Actinomycetes</taxon>
        <taxon>Pseudonocardiales</taxon>
        <taxon>Pseudonocardiaceae</taxon>
        <taxon>Amycolatopsis</taxon>
    </lineage>
</organism>
<protein>
    <submittedName>
        <fullName evidence="1">Uncharacterized protein</fullName>
    </submittedName>
</protein>
<comment type="caution">
    <text evidence="1">The sequence shown here is derived from an EMBL/GenBank/DDBJ whole genome shotgun (WGS) entry which is preliminary data.</text>
</comment>
<gene>
    <name evidence="1" type="ORF">JOM49_005150</name>
</gene>
<evidence type="ECO:0000313" key="1">
    <source>
        <dbReference type="EMBL" id="MBP2183624.1"/>
    </source>
</evidence>
<dbReference type="Proteomes" id="UP000741013">
    <property type="component" value="Unassembled WGS sequence"/>
</dbReference>
<accession>A0ABS4PXR6</accession>
<dbReference type="EMBL" id="JAGGMS010000001">
    <property type="protein sequence ID" value="MBP2183624.1"/>
    <property type="molecule type" value="Genomic_DNA"/>
</dbReference>
<evidence type="ECO:0000313" key="2">
    <source>
        <dbReference type="Proteomes" id="UP000741013"/>
    </source>
</evidence>
<name>A0ABS4PXR6_9PSEU</name>
<proteinExistence type="predicted"/>
<dbReference type="RefSeq" id="WP_209666775.1">
    <property type="nucleotide sequence ID" value="NZ_JAGGMS010000001.1"/>
</dbReference>
<sequence length="45" mass="4500">MRPVVDEAHGMADSGADILFPGTAAEIEARNRLDAGGGAVLSSAC</sequence>
<keyword evidence="2" id="KW-1185">Reference proteome</keyword>